<dbReference type="Proteomes" id="UP001230654">
    <property type="component" value="Unassembled WGS sequence"/>
</dbReference>
<keyword evidence="3" id="KW-1185">Reference proteome</keyword>
<dbReference type="EMBL" id="JAUSWV010000001">
    <property type="protein sequence ID" value="MDQ0578060.1"/>
    <property type="molecule type" value="Genomic_DNA"/>
</dbReference>
<evidence type="ECO:0000313" key="3">
    <source>
        <dbReference type="Proteomes" id="UP001230654"/>
    </source>
</evidence>
<evidence type="ECO:0000256" key="1">
    <source>
        <dbReference type="SAM" id="MobiDB-lite"/>
    </source>
</evidence>
<protein>
    <submittedName>
        <fullName evidence="2">Uncharacterized protein</fullName>
    </submittedName>
</protein>
<feature type="compositionally biased region" description="Low complexity" evidence="1">
    <location>
        <begin position="59"/>
        <end position="76"/>
    </location>
</feature>
<feature type="region of interest" description="Disordered" evidence="1">
    <location>
        <begin position="182"/>
        <end position="209"/>
    </location>
</feature>
<name>A0ABU0NG31_STRRH</name>
<sequence>MGAPRPWRAGTSRTTSPARGGPGPARSCHVRATHTCSSRIRPPGGGGPRRPVRPSATGRPATELAARTATTATRPPNGSDMRCRAGVETHIVPSMADVPDMCSAPGCRAIAEVADITTAGSVEVIAAESWPSGIGAAAGIAPWQPSEAVAGEPCMRNRPSRTAQSASSRAMPRLRACPVPATTGSLPRHLGRACVTQPPPQYPRPVSDARDGKLLRPIRIPGMNIMIPVTRLPTTVPQIRQLKSVRWGQRAYVVLGAVASPRSGYGSDEDNGAVLSRPPVWPPGASWRAVGQVCPANWS</sequence>
<evidence type="ECO:0000313" key="2">
    <source>
        <dbReference type="EMBL" id="MDQ0578060.1"/>
    </source>
</evidence>
<accession>A0ABU0NG31</accession>
<comment type="caution">
    <text evidence="2">The sequence shown here is derived from an EMBL/GenBank/DDBJ whole genome shotgun (WGS) entry which is preliminary data.</text>
</comment>
<gene>
    <name evidence="2" type="ORF">QF030_000238</name>
</gene>
<organism evidence="2 3">
    <name type="scientific">Streptomyces rishiriensis</name>
    <dbReference type="NCBI Taxonomy" id="68264"/>
    <lineage>
        <taxon>Bacteria</taxon>
        <taxon>Bacillati</taxon>
        <taxon>Actinomycetota</taxon>
        <taxon>Actinomycetes</taxon>
        <taxon>Kitasatosporales</taxon>
        <taxon>Streptomycetaceae</taxon>
        <taxon>Streptomyces</taxon>
    </lineage>
</organism>
<proteinExistence type="predicted"/>
<reference evidence="2 3" key="1">
    <citation type="submission" date="2023-07" db="EMBL/GenBank/DDBJ databases">
        <title>Comparative genomics of wheat-associated soil bacteria to identify genetic determinants of phenazine resistance.</title>
        <authorList>
            <person name="Mouncey N."/>
        </authorList>
    </citation>
    <scope>NUCLEOTIDE SEQUENCE [LARGE SCALE GENOMIC DNA]</scope>
    <source>
        <strain evidence="2 3">B2I6</strain>
    </source>
</reference>
<feature type="region of interest" description="Disordered" evidence="1">
    <location>
        <begin position="1"/>
        <end position="81"/>
    </location>
</feature>